<dbReference type="SUPFAM" id="SSF53597">
    <property type="entry name" value="Dihydrofolate reductase-like"/>
    <property type="match status" value="1"/>
</dbReference>
<evidence type="ECO:0000256" key="10">
    <source>
        <dbReference type="ARBA" id="ARBA00023002"/>
    </source>
</evidence>
<evidence type="ECO:0000256" key="9">
    <source>
        <dbReference type="ARBA" id="ARBA00022857"/>
    </source>
</evidence>
<comment type="similarity">
    <text evidence="4 12">In the N-terminal section; belongs to the cytidine and deoxycytidylate deaminase family.</text>
</comment>
<dbReference type="EC" id="3.5.4.26" evidence="12"/>
<comment type="catalytic activity">
    <reaction evidence="12">
        <text>2,5-diamino-6-hydroxy-4-(5-phosphoribosylamino)-pyrimidine + H2O + H(+) = 5-amino-6-(5-phospho-D-ribosylamino)uracil + NH4(+)</text>
        <dbReference type="Rhea" id="RHEA:21868"/>
        <dbReference type="ChEBI" id="CHEBI:15377"/>
        <dbReference type="ChEBI" id="CHEBI:15378"/>
        <dbReference type="ChEBI" id="CHEBI:28938"/>
        <dbReference type="ChEBI" id="CHEBI:58453"/>
        <dbReference type="ChEBI" id="CHEBI:58614"/>
        <dbReference type="EC" id="3.5.4.26"/>
    </reaction>
</comment>
<dbReference type="GO" id="GO:0050661">
    <property type="term" value="F:NADP binding"/>
    <property type="evidence" value="ECO:0007669"/>
    <property type="project" value="InterPro"/>
</dbReference>
<comment type="catalytic activity">
    <reaction evidence="12">
        <text>5-amino-6-(5-phospho-D-ribitylamino)uracil + NADP(+) = 5-amino-6-(5-phospho-D-ribosylamino)uracil + NADPH + H(+)</text>
        <dbReference type="Rhea" id="RHEA:17845"/>
        <dbReference type="ChEBI" id="CHEBI:15378"/>
        <dbReference type="ChEBI" id="CHEBI:57783"/>
        <dbReference type="ChEBI" id="CHEBI:58349"/>
        <dbReference type="ChEBI" id="CHEBI:58421"/>
        <dbReference type="ChEBI" id="CHEBI:58453"/>
        <dbReference type="EC" id="1.1.1.193"/>
    </reaction>
</comment>
<comment type="cofactor">
    <cofactor evidence="12 15">
        <name>Zn(2+)</name>
        <dbReference type="ChEBI" id="CHEBI:29105"/>
    </cofactor>
    <text evidence="12 15">Binds 1 zinc ion.</text>
</comment>
<evidence type="ECO:0000256" key="11">
    <source>
        <dbReference type="ARBA" id="ARBA00023268"/>
    </source>
</evidence>
<feature type="binding site" evidence="14">
    <location>
        <position position="220"/>
    </location>
    <ligand>
        <name>substrate</name>
    </ligand>
</feature>
<dbReference type="Pfam" id="PF01872">
    <property type="entry name" value="RibD_C"/>
    <property type="match status" value="1"/>
</dbReference>
<evidence type="ECO:0000256" key="12">
    <source>
        <dbReference type="PIRNR" id="PIRNR006769"/>
    </source>
</evidence>
<feature type="binding site" evidence="14">
    <location>
        <position position="311"/>
    </location>
    <ligand>
        <name>substrate</name>
    </ligand>
</feature>
<dbReference type="SUPFAM" id="SSF53927">
    <property type="entry name" value="Cytidine deaminase-like"/>
    <property type="match status" value="1"/>
</dbReference>
<dbReference type="InterPro" id="IPR004794">
    <property type="entry name" value="Eubact_RibD"/>
</dbReference>
<evidence type="ECO:0000256" key="1">
    <source>
        <dbReference type="ARBA" id="ARBA00002151"/>
    </source>
</evidence>
<evidence type="ECO:0000256" key="3">
    <source>
        <dbReference type="ARBA" id="ARBA00004910"/>
    </source>
</evidence>
<feature type="binding site" evidence="15">
    <location>
        <position position="100"/>
    </location>
    <ligand>
        <name>Zn(2+)</name>
        <dbReference type="ChEBI" id="CHEBI:29105"/>
        <note>catalytic</note>
    </ligand>
</feature>
<evidence type="ECO:0000256" key="7">
    <source>
        <dbReference type="ARBA" id="ARBA00022723"/>
    </source>
</evidence>
<dbReference type="PANTHER" id="PTHR38011">
    <property type="entry name" value="DIHYDROFOLATE REDUCTASE FAMILY PROTEIN (AFU_ORTHOLOGUE AFUA_8G06820)"/>
    <property type="match status" value="1"/>
</dbReference>
<keyword evidence="6 12" id="KW-0686">Riboflavin biosynthesis</keyword>
<reference evidence="17" key="1">
    <citation type="submission" date="2018-07" db="EMBL/GenBank/DDBJ databases">
        <authorList>
            <consortium name="Genoscope - CEA"/>
            <person name="William W."/>
        </authorList>
    </citation>
    <scope>NUCLEOTIDE SEQUENCE</scope>
    <source>
        <strain evidence="17">IK1</strain>
    </source>
</reference>
<dbReference type="GO" id="GO:0008703">
    <property type="term" value="F:5-amino-6-(5-phosphoribosylamino)uracil reductase activity"/>
    <property type="evidence" value="ECO:0007669"/>
    <property type="project" value="UniProtKB-EC"/>
</dbReference>
<feature type="binding site" evidence="14">
    <location>
        <position position="223"/>
    </location>
    <ligand>
        <name>substrate</name>
    </ligand>
</feature>
<evidence type="ECO:0000313" key="17">
    <source>
        <dbReference type="EMBL" id="VBB45973.1"/>
    </source>
</evidence>
<evidence type="ECO:0000256" key="13">
    <source>
        <dbReference type="PIRSR" id="PIRSR006769-1"/>
    </source>
</evidence>
<dbReference type="GO" id="GO:0009231">
    <property type="term" value="P:riboflavin biosynthetic process"/>
    <property type="evidence" value="ECO:0007669"/>
    <property type="project" value="UniProtKB-UniPathway"/>
</dbReference>
<sequence>MQSSRKNRFSGVGGTGPLDVRFMRIALREARKGLGRTSPNPAVGAVIVRDGKIVATGYHRKAGLPHAEIEALSKVGGRAPGDTLYVTLEPCNHQGRTPPCTAAILRSGIRRVVVGAMDPNPNVVGGGCDYLVANGLDVTTGVLEEDCRRLNEDFNAFVTTGRPFVVLKSAMTLDGWTATATGSSRWVTGEASRAFVHRLRDRVDAVMVGVGTVLSDDPQLTTRLERNKGKDPLRIVLDAHLKTPPESRILNQDSDAETWLAASEALRGQVPAALEKKGVVVHHFPSVDGLIDLPALLDWLGSKMVTSILVEGGSRVAGSLIRQRLVNKFYLFKAPKLLAGDDGIPMVAGPGFQDMAACLVLRDIDVQRFGDDIMVAGYPDYR</sequence>
<evidence type="ECO:0000256" key="15">
    <source>
        <dbReference type="PIRSR" id="PIRSR006769-3"/>
    </source>
</evidence>
<keyword evidence="12 17" id="KW-0378">Hydrolase</keyword>
<keyword evidence="8 12" id="KW-0862">Zinc</keyword>
<dbReference type="Gene3D" id="3.40.430.10">
    <property type="entry name" value="Dihydrofolate Reductase, subunit A"/>
    <property type="match status" value="1"/>
</dbReference>
<evidence type="ECO:0000259" key="16">
    <source>
        <dbReference type="PROSITE" id="PS51747"/>
    </source>
</evidence>
<dbReference type="EMBL" id="UPXX01000030">
    <property type="protein sequence ID" value="VBB45973.1"/>
    <property type="molecule type" value="Genomic_DNA"/>
</dbReference>
<keyword evidence="7 12" id="KW-0479">Metal-binding</keyword>
<feature type="domain" description="CMP/dCMP-type deaminase" evidence="16">
    <location>
        <begin position="17"/>
        <end position="139"/>
    </location>
</feature>
<comment type="similarity">
    <text evidence="5 12">In the C-terminal section; belongs to the HTP reductase family.</text>
</comment>
<feature type="binding site" evidence="14">
    <location>
        <position position="184"/>
    </location>
    <ligand>
        <name>substrate</name>
    </ligand>
</feature>
<proteinExistence type="inferred from homology"/>
<feature type="binding site" evidence="15">
    <location>
        <position position="66"/>
    </location>
    <ligand>
        <name>Zn(2+)</name>
        <dbReference type="ChEBI" id="CHEBI:29105"/>
        <note>catalytic</note>
    </ligand>
</feature>
<dbReference type="PROSITE" id="PS51747">
    <property type="entry name" value="CYT_DCMP_DEAMINASES_2"/>
    <property type="match status" value="1"/>
</dbReference>
<evidence type="ECO:0000256" key="5">
    <source>
        <dbReference type="ARBA" id="ARBA00007417"/>
    </source>
</evidence>
<keyword evidence="10 12" id="KW-0560">Oxidoreductase</keyword>
<dbReference type="AlphaFoldDB" id="A0A653AD25"/>
<dbReference type="PIRSF" id="PIRSF006769">
    <property type="entry name" value="RibD"/>
    <property type="match status" value="1"/>
</dbReference>
<dbReference type="InterPro" id="IPR024072">
    <property type="entry name" value="DHFR-like_dom_sf"/>
</dbReference>
<dbReference type="InterPro" id="IPR050765">
    <property type="entry name" value="Riboflavin_Biosynth_HTPR"/>
</dbReference>
<comment type="pathway">
    <text evidence="3 12">Cofactor biosynthesis; riboflavin biosynthesis; 5-amino-6-(D-ribitylamino)uracil from GTP: step 3/4.</text>
</comment>
<dbReference type="EC" id="1.1.1.193" evidence="12"/>
<keyword evidence="9 12" id="KW-0521">NADP</keyword>
<accession>A0A653AD25</accession>
<evidence type="ECO:0000256" key="4">
    <source>
        <dbReference type="ARBA" id="ARBA00005259"/>
    </source>
</evidence>
<evidence type="ECO:0000256" key="14">
    <source>
        <dbReference type="PIRSR" id="PIRSR006769-2"/>
    </source>
</evidence>
<feature type="binding site" evidence="14">
    <location>
        <position position="170"/>
    </location>
    <ligand>
        <name>NADP(+)</name>
        <dbReference type="ChEBI" id="CHEBI:58349"/>
    </ligand>
</feature>
<gene>
    <name evidence="17" type="primary">ribD</name>
    <name evidence="17" type="ORF">TRIP_B360066</name>
</gene>
<comment type="function">
    <text evidence="1 12">Converts 2,5-diamino-6-(ribosylamino)-4(3h)-pyrimidinone 5'-phosphate into 5-amino-6-(ribosylamino)-2,4(1h,3h)-pyrimidinedione 5'-phosphate.</text>
</comment>
<dbReference type="NCBIfam" id="TIGR00326">
    <property type="entry name" value="eubact_ribD"/>
    <property type="match status" value="1"/>
</dbReference>
<dbReference type="InterPro" id="IPR016192">
    <property type="entry name" value="APOBEC/CMP_deaminase_Zn-bd"/>
</dbReference>
<dbReference type="UniPathway" id="UPA00275">
    <property type="reaction ID" value="UER00401"/>
</dbReference>
<dbReference type="GO" id="GO:0008835">
    <property type="term" value="F:diaminohydroxyphosphoribosylaminopyrimidine deaminase activity"/>
    <property type="evidence" value="ECO:0007669"/>
    <property type="project" value="UniProtKB-EC"/>
</dbReference>
<dbReference type="InterPro" id="IPR002734">
    <property type="entry name" value="RibDG_C"/>
</dbReference>
<dbReference type="CDD" id="cd01284">
    <property type="entry name" value="Riboflavin_deaminase-reductase"/>
    <property type="match status" value="1"/>
</dbReference>
<dbReference type="Pfam" id="PF00383">
    <property type="entry name" value="dCMP_cyt_deam_1"/>
    <property type="match status" value="1"/>
</dbReference>
<evidence type="ECO:0000256" key="2">
    <source>
        <dbReference type="ARBA" id="ARBA00004882"/>
    </source>
</evidence>
<dbReference type="PANTHER" id="PTHR38011:SF7">
    <property type="entry name" value="2,5-DIAMINO-6-RIBOSYLAMINO-4(3H)-PYRIMIDINONE 5'-PHOSPHATE REDUCTASE"/>
    <property type="match status" value="1"/>
</dbReference>
<feature type="binding site" evidence="14">
    <location>
        <position position="200"/>
    </location>
    <ligand>
        <name>substrate</name>
    </ligand>
</feature>
<dbReference type="InterPro" id="IPR011549">
    <property type="entry name" value="RibD_C"/>
</dbReference>
<protein>
    <recommendedName>
        <fullName evidence="12">Riboflavin biosynthesis protein RibD</fullName>
    </recommendedName>
    <domain>
        <recommendedName>
            <fullName evidence="12">Diaminohydroxyphosphoribosylaminopyrimidine deaminase</fullName>
            <shortName evidence="12">DRAP deaminase</shortName>
            <ecNumber evidence="12">3.5.4.26</ecNumber>
        </recommendedName>
        <alternativeName>
            <fullName evidence="12">Riboflavin-specific deaminase</fullName>
        </alternativeName>
    </domain>
    <domain>
        <recommendedName>
            <fullName evidence="12">5-amino-6-(5-phosphoribosylamino)uracil reductase</fullName>
            <ecNumber evidence="12">1.1.1.193</ecNumber>
        </recommendedName>
        <alternativeName>
            <fullName evidence="12">HTP reductase</fullName>
        </alternativeName>
    </domain>
</protein>
<feature type="binding site" evidence="15">
    <location>
        <position position="91"/>
    </location>
    <ligand>
        <name>Zn(2+)</name>
        <dbReference type="ChEBI" id="CHEBI:29105"/>
        <note>catalytic</note>
    </ligand>
</feature>
<dbReference type="GO" id="GO:0008270">
    <property type="term" value="F:zinc ion binding"/>
    <property type="evidence" value="ECO:0007669"/>
    <property type="project" value="InterPro"/>
</dbReference>
<dbReference type="InterPro" id="IPR002125">
    <property type="entry name" value="CMP_dCMP_dom"/>
</dbReference>
<dbReference type="PROSITE" id="PS00903">
    <property type="entry name" value="CYT_DCMP_DEAMINASES_1"/>
    <property type="match status" value="1"/>
</dbReference>
<feature type="binding site" evidence="14">
    <location>
        <position position="212"/>
    </location>
    <ligand>
        <name>NADP(+)</name>
        <dbReference type="ChEBI" id="CHEBI:58349"/>
    </ligand>
</feature>
<dbReference type="InterPro" id="IPR016193">
    <property type="entry name" value="Cytidine_deaminase-like"/>
</dbReference>
<feature type="binding site" evidence="14">
    <location>
        <position position="186"/>
    </location>
    <ligand>
        <name>NADP(+)</name>
        <dbReference type="ChEBI" id="CHEBI:58349"/>
    </ligand>
</feature>
<keyword evidence="11" id="KW-0511">Multifunctional enzyme</keyword>
<evidence type="ECO:0000256" key="8">
    <source>
        <dbReference type="ARBA" id="ARBA00022833"/>
    </source>
</evidence>
<evidence type="ECO:0000256" key="6">
    <source>
        <dbReference type="ARBA" id="ARBA00022619"/>
    </source>
</evidence>
<name>A0A653AD25_UNCDX</name>
<feature type="binding site" evidence="14">
    <location>
        <begin position="313"/>
        <end position="319"/>
    </location>
    <ligand>
        <name>NADP(+)</name>
        <dbReference type="ChEBI" id="CHEBI:58349"/>
    </ligand>
</feature>
<comment type="pathway">
    <text evidence="2 12">Cofactor biosynthesis; riboflavin biosynthesis; 5-amino-6-(D-ribitylamino)uracil from GTP: step 2/4.</text>
</comment>
<feature type="active site" description="Proton donor" evidence="13">
    <location>
        <position position="68"/>
    </location>
</feature>
<dbReference type="NCBIfam" id="TIGR00227">
    <property type="entry name" value="ribD_Cterm"/>
    <property type="match status" value="1"/>
</dbReference>
<dbReference type="Gene3D" id="3.40.140.10">
    <property type="entry name" value="Cytidine Deaminase, domain 2"/>
    <property type="match status" value="1"/>
</dbReference>
<organism evidence="17">
    <name type="scientific">Uncultured Desulfatiglans sp</name>
    <dbReference type="NCBI Taxonomy" id="1748965"/>
    <lineage>
        <taxon>Bacteria</taxon>
        <taxon>Pseudomonadati</taxon>
        <taxon>Thermodesulfobacteriota</taxon>
        <taxon>Desulfobacteria</taxon>
        <taxon>Desulfatiglandales</taxon>
        <taxon>Desulfatiglandaceae</taxon>
        <taxon>Desulfatiglans</taxon>
        <taxon>environmental samples</taxon>
    </lineage>
</organism>
<feature type="binding site" evidence="14">
    <location>
        <position position="216"/>
    </location>
    <ligand>
        <name>NADP(+)</name>
        <dbReference type="ChEBI" id="CHEBI:58349"/>
    </ligand>
</feature>